<accession>A0ACB9AVL1</accession>
<dbReference type="EMBL" id="CM042041">
    <property type="protein sequence ID" value="KAI3713746.1"/>
    <property type="molecule type" value="Genomic_DNA"/>
</dbReference>
<keyword evidence="2" id="KW-1185">Reference proteome</keyword>
<proteinExistence type="predicted"/>
<dbReference type="Proteomes" id="UP001056120">
    <property type="component" value="Linkage Group LG24"/>
</dbReference>
<name>A0ACB9AVL1_9ASTR</name>
<comment type="caution">
    <text evidence="1">The sequence shown here is derived from an EMBL/GenBank/DDBJ whole genome shotgun (WGS) entry which is preliminary data.</text>
</comment>
<reference evidence="2" key="1">
    <citation type="journal article" date="2022" name="Mol. Ecol. Resour.">
        <title>The genomes of chicory, endive, great burdock and yacon provide insights into Asteraceae palaeo-polyploidization history and plant inulin production.</title>
        <authorList>
            <person name="Fan W."/>
            <person name="Wang S."/>
            <person name="Wang H."/>
            <person name="Wang A."/>
            <person name="Jiang F."/>
            <person name="Liu H."/>
            <person name="Zhao H."/>
            <person name="Xu D."/>
            <person name="Zhang Y."/>
        </authorList>
    </citation>
    <scope>NUCLEOTIDE SEQUENCE [LARGE SCALE GENOMIC DNA]</scope>
    <source>
        <strain evidence="2">cv. Yunnan</strain>
    </source>
</reference>
<sequence>MDSGHGKRRMNVEGDRISDLPDDLIHKILSFIDIRDAIGTSVLSSRWRFIWTSKPYLNFSSENFDKLSKFSEFVTHVLSRRNNLSEEIMAQKLLPELGVLLELEKNIIKINRARLELGEAQVENYKQNAKMNPKFYGNMAQIKDVWANLDLQLQRRKEQASLIMSKLQLIESLLTKLPASNRAKIQLYFSSMCVEADIVISQIADCMRIECDLNQILSSVCFHVLATTLEPSS</sequence>
<evidence type="ECO:0000313" key="2">
    <source>
        <dbReference type="Proteomes" id="UP001056120"/>
    </source>
</evidence>
<evidence type="ECO:0000313" key="1">
    <source>
        <dbReference type="EMBL" id="KAI3713746.1"/>
    </source>
</evidence>
<organism evidence="1 2">
    <name type="scientific">Smallanthus sonchifolius</name>
    <dbReference type="NCBI Taxonomy" id="185202"/>
    <lineage>
        <taxon>Eukaryota</taxon>
        <taxon>Viridiplantae</taxon>
        <taxon>Streptophyta</taxon>
        <taxon>Embryophyta</taxon>
        <taxon>Tracheophyta</taxon>
        <taxon>Spermatophyta</taxon>
        <taxon>Magnoliopsida</taxon>
        <taxon>eudicotyledons</taxon>
        <taxon>Gunneridae</taxon>
        <taxon>Pentapetalae</taxon>
        <taxon>asterids</taxon>
        <taxon>campanulids</taxon>
        <taxon>Asterales</taxon>
        <taxon>Asteraceae</taxon>
        <taxon>Asteroideae</taxon>
        <taxon>Heliantheae alliance</taxon>
        <taxon>Millerieae</taxon>
        <taxon>Smallanthus</taxon>
    </lineage>
</organism>
<reference evidence="1 2" key="2">
    <citation type="journal article" date="2022" name="Mol. Ecol. Resour.">
        <title>The genomes of chicory, endive, great burdock and yacon provide insights into Asteraceae paleo-polyploidization history and plant inulin production.</title>
        <authorList>
            <person name="Fan W."/>
            <person name="Wang S."/>
            <person name="Wang H."/>
            <person name="Wang A."/>
            <person name="Jiang F."/>
            <person name="Liu H."/>
            <person name="Zhao H."/>
            <person name="Xu D."/>
            <person name="Zhang Y."/>
        </authorList>
    </citation>
    <scope>NUCLEOTIDE SEQUENCE [LARGE SCALE GENOMIC DNA]</scope>
    <source>
        <strain evidence="2">cv. Yunnan</strain>
        <tissue evidence="1">Leaves</tissue>
    </source>
</reference>
<gene>
    <name evidence="1" type="ORF">L1987_72332</name>
</gene>
<protein>
    <submittedName>
        <fullName evidence="1">Uncharacterized protein</fullName>
    </submittedName>
</protein>